<evidence type="ECO:0000256" key="1">
    <source>
        <dbReference type="ARBA" id="ARBA00022692"/>
    </source>
</evidence>
<dbReference type="Pfam" id="PF07690">
    <property type="entry name" value="MFS_1"/>
    <property type="match status" value="1"/>
</dbReference>
<feature type="transmembrane region" description="Helical" evidence="4">
    <location>
        <begin position="106"/>
        <end position="122"/>
    </location>
</feature>
<keyword evidence="2 4" id="KW-1133">Transmembrane helix</keyword>
<evidence type="ECO:0000313" key="7">
    <source>
        <dbReference type="Proteomes" id="UP000245627"/>
    </source>
</evidence>
<dbReference type="Proteomes" id="UP000245627">
    <property type="component" value="Unassembled WGS sequence"/>
</dbReference>
<dbReference type="OrthoDB" id="9770492at2"/>
<dbReference type="PANTHER" id="PTHR43129">
    <property type="entry name" value="FOSMIDOMYCIN RESISTANCE PROTEIN"/>
    <property type="match status" value="1"/>
</dbReference>
<feature type="domain" description="Major facilitator superfamily (MFS) profile" evidence="5">
    <location>
        <begin position="17"/>
        <end position="397"/>
    </location>
</feature>
<gene>
    <name evidence="6" type="ORF">DC487_04225</name>
</gene>
<evidence type="ECO:0000259" key="5">
    <source>
        <dbReference type="PROSITE" id="PS50850"/>
    </source>
</evidence>
<dbReference type="SUPFAM" id="SSF103473">
    <property type="entry name" value="MFS general substrate transporter"/>
    <property type="match status" value="1"/>
</dbReference>
<dbReference type="InterPro" id="IPR020846">
    <property type="entry name" value="MFS_dom"/>
</dbReference>
<accession>A0A2T8HMZ4</accession>
<name>A0A2T8HMZ4_9SPHI</name>
<dbReference type="InterPro" id="IPR036259">
    <property type="entry name" value="MFS_trans_sf"/>
</dbReference>
<keyword evidence="3 4" id="KW-0472">Membrane</keyword>
<evidence type="ECO:0000256" key="2">
    <source>
        <dbReference type="ARBA" id="ARBA00022989"/>
    </source>
</evidence>
<dbReference type="PROSITE" id="PS50850">
    <property type="entry name" value="MFS"/>
    <property type="match status" value="1"/>
</dbReference>
<feature type="transmembrane region" description="Helical" evidence="4">
    <location>
        <begin position="286"/>
        <end position="305"/>
    </location>
</feature>
<feature type="transmembrane region" description="Helical" evidence="4">
    <location>
        <begin position="213"/>
        <end position="234"/>
    </location>
</feature>
<feature type="transmembrane region" description="Helical" evidence="4">
    <location>
        <begin position="52"/>
        <end position="75"/>
    </location>
</feature>
<feature type="transmembrane region" description="Helical" evidence="4">
    <location>
        <begin position="170"/>
        <end position="192"/>
    </location>
</feature>
<dbReference type="AlphaFoldDB" id="A0A2T8HMZ4"/>
<feature type="transmembrane region" description="Helical" evidence="4">
    <location>
        <begin position="260"/>
        <end position="279"/>
    </location>
</feature>
<evidence type="ECO:0000313" key="6">
    <source>
        <dbReference type="EMBL" id="PVH26814.1"/>
    </source>
</evidence>
<dbReference type="Gene3D" id="1.20.1250.20">
    <property type="entry name" value="MFS general substrate transporter like domains"/>
    <property type="match status" value="2"/>
</dbReference>
<feature type="transmembrane region" description="Helical" evidence="4">
    <location>
        <begin position="82"/>
        <end position="100"/>
    </location>
</feature>
<dbReference type="InterPro" id="IPR011701">
    <property type="entry name" value="MFS"/>
</dbReference>
<reference evidence="6 7" key="1">
    <citation type="submission" date="2018-04" db="EMBL/GenBank/DDBJ databases">
        <title>Sphingobacterium cortibacter sp. nov.</title>
        <authorList>
            <person name="Li Y."/>
        </authorList>
    </citation>
    <scope>NUCLEOTIDE SEQUENCE [LARGE SCALE GENOMIC DNA]</scope>
    <source>
        <strain evidence="6 7">2c-3</strain>
    </source>
</reference>
<sequence>MASIFASNNLQKPTYALLLAVCVAHLFNDLLQSVIPAIYPRLEAQYDLSMAQIGIITLCFQLSASIFQPVVGAYTDKHPKPYSQVIGMLFSTAGMISLAYAANYEWILISVILVGIGSSIFHPESARVAYMSAGGRRSFAQAMFQIGGNTGAALAPLLIAWIVIPNGQLYILWFALIAMVSQVILGYIGHWYSRHLRLVQSRPKKAILLPDLSPAKINWSVVILLVLIFSKYFYTASITSYFQFYTIQRFGLTEVQAQVYLFYFLIAVAVGSLLGGMLGDYVGRKYIIWFSVLGCAPFTLLLPYVDLFWTGILIVIIGLILSSAFAAILVFAQELLPRKLGMVSGLFYGFAFGMGGLGSAVLGWWADHTSINFIYQVCSYLPLLGIIAYFLPDMKKVTFRPLDAD</sequence>
<evidence type="ECO:0000256" key="3">
    <source>
        <dbReference type="ARBA" id="ARBA00023136"/>
    </source>
</evidence>
<dbReference type="CDD" id="cd17478">
    <property type="entry name" value="MFS_FsR"/>
    <property type="match status" value="1"/>
</dbReference>
<comment type="caution">
    <text evidence="6">The sequence shown here is derived from an EMBL/GenBank/DDBJ whole genome shotgun (WGS) entry which is preliminary data.</text>
</comment>
<feature type="transmembrane region" description="Helical" evidence="4">
    <location>
        <begin position="372"/>
        <end position="391"/>
    </location>
</feature>
<feature type="transmembrane region" description="Helical" evidence="4">
    <location>
        <begin position="311"/>
        <end position="333"/>
    </location>
</feature>
<evidence type="ECO:0000256" key="4">
    <source>
        <dbReference type="SAM" id="Phobius"/>
    </source>
</evidence>
<dbReference type="PANTHER" id="PTHR43129:SF1">
    <property type="entry name" value="FOSMIDOMYCIN RESISTANCE PROTEIN"/>
    <property type="match status" value="1"/>
</dbReference>
<dbReference type="RefSeq" id="WP_116774674.1">
    <property type="nucleotide sequence ID" value="NZ_QDKG01000001.1"/>
</dbReference>
<protein>
    <submittedName>
        <fullName evidence="6">MFS transporter</fullName>
    </submittedName>
</protein>
<dbReference type="GO" id="GO:0005886">
    <property type="term" value="C:plasma membrane"/>
    <property type="evidence" value="ECO:0007669"/>
    <property type="project" value="TreeGrafter"/>
</dbReference>
<organism evidence="6 7">
    <name type="scientific">Sphingobacterium corticibacter</name>
    <dbReference type="NCBI Taxonomy" id="2171749"/>
    <lineage>
        <taxon>Bacteria</taxon>
        <taxon>Pseudomonadati</taxon>
        <taxon>Bacteroidota</taxon>
        <taxon>Sphingobacteriia</taxon>
        <taxon>Sphingobacteriales</taxon>
        <taxon>Sphingobacteriaceae</taxon>
        <taxon>Sphingobacterium</taxon>
    </lineage>
</organism>
<keyword evidence="7" id="KW-1185">Reference proteome</keyword>
<proteinExistence type="predicted"/>
<feature type="transmembrane region" description="Helical" evidence="4">
    <location>
        <begin position="345"/>
        <end position="366"/>
    </location>
</feature>
<dbReference type="GO" id="GO:0022857">
    <property type="term" value="F:transmembrane transporter activity"/>
    <property type="evidence" value="ECO:0007669"/>
    <property type="project" value="InterPro"/>
</dbReference>
<feature type="transmembrane region" description="Helical" evidence="4">
    <location>
        <begin position="142"/>
        <end position="164"/>
    </location>
</feature>
<keyword evidence="1 4" id="KW-0812">Transmembrane</keyword>
<dbReference type="EMBL" id="QDKG01000001">
    <property type="protein sequence ID" value="PVH26814.1"/>
    <property type="molecule type" value="Genomic_DNA"/>
</dbReference>